<evidence type="ECO:0000313" key="7">
    <source>
        <dbReference type="EMBL" id="OBS30094.1"/>
    </source>
</evidence>
<proteinExistence type="inferred from homology"/>
<comment type="function">
    <text evidence="5">Involved in formation and maintenance of cell shape.</text>
</comment>
<dbReference type="Proteomes" id="UP000091969">
    <property type="component" value="Unassembled WGS sequence"/>
</dbReference>
<dbReference type="RefSeq" id="WP_068610584.1">
    <property type="nucleotide sequence ID" value="NZ_LZDH01000065.1"/>
</dbReference>
<dbReference type="PANTHER" id="PTHR34138:SF1">
    <property type="entry name" value="CELL SHAPE-DETERMINING PROTEIN MREC"/>
    <property type="match status" value="1"/>
</dbReference>
<dbReference type="InterPro" id="IPR042177">
    <property type="entry name" value="Cell/Rod_1"/>
</dbReference>
<dbReference type="Pfam" id="PF04085">
    <property type="entry name" value="MreC"/>
    <property type="match status" value="1"/>
</dbReference>
<dbReference type="AlphaFoldDB" id="A0A1A6DTI9"/>
<dbReference type="Gene3D" id="2.40.10.350">
    <property type="entry name" value="Rod shape-determining protein MreC, domain 2"/>
    <property type="match status" value="1"/>
</dbReference>
<dbReference type="InterPro" id="IPR007221">
    <property type="entry name" value="MreC"/>
</dbReference>
<evidence type="ECO:0000256" key="3">
    <source>
        <dbReference type="ARBA" id="ARBA00022960"/>
    </source>
</evidence>
<reference evidence="7 8" key="1">
    <citation type="submission" date="2016-06" db="EMBL/GenBank/DDBJ databases">
        <title>Genome sequence of Tepidimonas fonticaldi PL17.</title>
        <authorList>
            <person name="Pinnaka A.K."/>
        </authorList>
    </citation>
    <scope>NUCLEOTIDE SEQUENCE [LARGE SCALE GENOMIC DNA]</scope>
    <source>
        <strain evidence="7 8">PL17</strain>
    </source>
</reference>
<dbReference type="STRING" id="1101373.A9O67_09945"/>
<dbReference type="InterPro" id="IPR042175">
    <property type="entry name" value="Cell/Rod_MreC_2"/>
</dbReference>
<organism evidence="7 8">
    <name type="scientific">Tepidimonas fonticaldi</name>
    <dbReference type="NCBI Taxonomy" id="1101373"/>
    <lineage>
        <taxon>Bacteria</taxon>
        <taxon>Pseudomonadati</taxon>
        <taxon>Pseudomonadota</taxon>
        <taxon>Betaproteobacteria</taxon>
        <taxon>Burkholderiales</taxon>
        <taxon>Tepidimonas</taxon>
    </lineage>
</organism>
<comment type="caution">
    <text evidence="7">The sequence shown here is derived from an EMBL/GenBank/DDBJ whole genome shotgun (WGS) entry which is preliminary data.</text>
</comment>
<comment type="similarity">
    <text evidence="1 5">Belongs to the MreC family.</text>
</comment>
<dbReference type="GO" id="GO:0005886">
    <property type="term" value="C:plasma membrane"/>
    <property type="evidence" value="ECO:0007669"/>
    <property type="project" value="TreeGrafter"/>
</dbReference>
<evidence type="ECO:0000256" key="1">
    <source>
        <dbReference type="ARBA" id="ARBA00009369"/>
    </source>
</evidence>
<dbReference type="OrthoDB" id="9808025at2"/>
<dbReference type="GO" id="GO:0008360">
    <property type="term" value="P:regulation of cell shape"/>
    <property type="evidence" value="ECO:0007669"/>
    <property type="project" value="UniProtKB-KW"/>
</dbReference>
<evidence type="ECO:0000256" key="4">
    <source>
        <dbReference type="ARBA" id="ARBA00032089"/>
    </source>
</evidence>
<feature type="domain" description="Rod shape-determining protein MreC beta-barrel core" evidence="6">
    <location>
        <begin position="136"/>
        <end position="281"/>
    </location>
</feature>
<sequence length="296" mass="31693">MPLGTVDRTPPPFFKQGTPALTKLLVLSALAVLLMVVDARLRWAAPLRAGVATVLYPVQWLALQPVRAVQWVGQHFASLQAAQRDASEARAQLAQQAERAGLVEHLAQENRELRRLLGLRERVSPSAQGAEILYALPDPYVPAVVIDRGALQGVREGAPVMDGFGVLGQVTRVYPGTSEVTLLAHRQLAIPVLNTRTGERYLAYGNGSRDEPGLSLRFVPVQTATRAGDALVTSGIDGLYPPGLPVATVSTVSTEGHEGFAQVLAEPAARMRDALHVLVLQPAQGDAPAPTTERRP</sequence>
<keyword evidence="8" id="KW-1185">Reference proteome</keyword>
<dbReference type="PIRSF" id="PIRSF038471">
    <property type="entry name" value="MreC"/>
    <property type="match status" value="1"/>
</dbReference>
<evidence type="ECO:0000313" key="8">
    <source>
        <dbReference type="Proteomes" id="UP000091969"/>
    </source>
</evidence>
<keyword evidence="3 5" id="KW-0133">Cell shape</keyword>
<evidence type="ECO:0000256" key="5">
    <source>
        <dbReference type="PIRNR" id="PIRNR038471"/>
    </source>
</evidence>
<evidence type="ECO:0000256" key="2">
    <source>
        <dbReference type="ARBA" id="ARBA00013855"/>
    </source>
</evidence>
<dbReference type="Gene3D" id="2.40.10.340">
    <property type="entry name" value="Rod shape-determining protein MreC, domain 1"/>
    <property type="match status" value="1"/>
</dbReference>
<dbReference type="PANTHER" id="PTHR34138">
    <property type="entry name" value="CELL SHAPE-DETERMINING PROTEIN MREC"/>
    <property type="match status" value="1"/>
</dbReference>
<name>A0A1A6DTI9_9BURK</name>
<dbReference type="InterPro" id="IPR055342">
    <property type="entry name" value="MreC_beta-barrel_core"/>
</dbReference>
<protein>
    <recommendedName>
        <fullName evidence="2 5">Cell shape-determining protein MreC</fullName>
    </recommendedName>
    <alternativeName>
        <fullName evidence="4 5">Cell shape protein MreC</fullName>
    </alternativeName>
</protein>
<evidence type="ECO:0000259" key="6">
    <source>
        <dbReference type="Pfam" id="PF04085"/>
    </source>
</evidence>
<accession>A0A1A6DTI9</accession>
<dbReference type="EMBL" id="LZDH01000065">
    <property type="protein sequence ID" value="OBS30094.1"/>
    <property type="molecule type" value="Genomic_DNA"/>
</dbReference>
<gene>
    <name evidence="7" type="ORF">A9O67_09945</name>
</gene>
<dbReference type="NCBIfam" id="TIGR00219">
    <property type="entry name" value="mreC"/>
    <property type="match status" value="1"/>
</dbReference>